<evidence type="ECO:0000313" key="3">
    <source>
        <dbReference type="RefSeq" id="XP_030378159.1"/>
    </source>
</evidence>
<accession>A0A6J2TQ41</accession>
<organism evidence="1 3">
    <name type="scientific">Drosophila lebanonensis</name>
    <name type="common">Fruit fly</name>
    <name type="synonym">Scaptodrosophila lebanonensis</name>
    <dbReference type="NCBI Taxonomy" id="7225"/>
    <lineage>
        <taxon>Eukaryota</taxon>
        <taxon>Metazoa</taxon>
        <taxon>Ecdysozoa</taxon>
        <taxon>Arthropoda</taxon>
        <taxon>Hexapoda</taxon>
        <taxon>Insecta</taxon>
        <taxon>Pterygota</taxon>
        <taxon>Neoptera</taxon>
        <taxon>Endopterygota</taxon>
        <taxon>Diptera</taxon>
        <taxon>Brachycera</taxon>
        <taxon>Muscomorpha</taxon>
        <taxon>Ephydroidea</taxon>
        <taxon>Drosophilidae</taxon>
        <taxon>Scaptodrosophila</taxon>
    </lineage>
</organism>
<protein>
    <submittedName>
        <fullName evidence="2">Uncharacterized protein LOC115621192 isoform X1</fullName>
    </submittedName>
    <submittedName>
        <fullName evidence="3">Uncharacterized protein LOC115626819 isoform X1</fullName>
    </submittedName>
    <submittedName>
        <fullName evidence="4">Uncharacterized protein LOC115631667 isoform X1</fullName>
    </submittedName>
</protein>
<evidence type="ECO:0000313" key="4">
    <source>
        <dbReference type="RefSeq" id="XP_030384339.1"/>
    </source>
</evidence>
<dbReference type="AlphaFoldDB" id="A0A6J2TQ41"/>
<evidence type="ECO:0000313" key="2">
    <source>
        <dbReference type="RefSeq" id="XP_030370628.1"/>
    </source>
</evidence>
<sequence>MNTSQVCRYAIANGQIGSILLIRALYVFLVELTGAVSAVYEWGPWIRDGKRDADSVFGSRRTDRQKKPIWRVQRQEQAGANGWLAQNEDEYGWRCLKSIRLEGPCKSRGASGIKCPNSSTRTKWRDFQVSKCSSALTALWSLTSVWEREGADVSRAVLADVASECC</sequence>
<name>A0A6J2TQ41_DROLE</name>
<evidence type="ECO:0000313" key="1">
    <source>
        <dbReference type="Proteomes" id="UP000504634"/>
    </source>
</evidence>
<dbReference type="Proteomes" id="UP000504634">
    <property type="component" value="Unplaced"/>
</dbReference>
<dbReference type="RefSeq" id="XP_030370628.1">
    <property type="nucleotide sequence ID" value="XM_030514768.1"/>
</dbReference>
<proteinExistence type="predicted"/>
<gene>
    <name evidence="3" type="primary">LOC115626819</name>
    <name evidence="2" type="synonym">LOC115621192</name>
    <name evidence="4" type="synonym">LOC115631667</name>
</gene>
<reference evidence="2 3" key="1">
    <citation type="submission" date="2025-04" db="UniProtKB">
        <authorList>
            <consortium name="RefSeq"/>
        </authorList>
    </citation>
    <scope>IDENTIFICATION</scope>
    <source>
        <strain evidence="2 3">11010-0011.00</strain>
        <tissue evidence="2 3">Whole body</tissue>
    </source>
</reference>
<dbReference type="RefSeq" id="XP_030378159.1">
    <property type="nucleotide sequence ID" value="XM_030522299.1"/>
</dbReference>
<dbReference type="GeneID" id="115626819"/>
<keyword evidence="1" id="KW-1185">Reference proteome</keyword>
<dbReference type="RefSeq" id="XP_030384339.1">
    <property type="nucleotide sequence ID" value="XM_030528479.1"/>
</dbReference>